<dbReference type="EMBL" id="PGOL01001456">
    <property type="protein sequence ID" value="PKI57965.1"/>
    <property type="molecule type" value="Genomic_DNA"/>
</dbReference>
<sequence length="142" mass="15970">MRCMRCMDFKANVVIRIDSKSSKIQCNFKKQALSQYSTALRVRVTVALESTDLGDDLVETISLGLEIIELGLDSHIWGGKCPRLSANFDLWKVSGILVYWRTPSIKAKDIFLRSLEILFLMGRMLGEVQTLGDHCSPCGQDL</sequence>
<evidence type="ECO:0000313" key="1">
    <source>
        <dbReference type="EMBL" id="PKI57965.1"/>
    </source>
</evidence>
<evidence type="ECO:0000313" key="2">
    <source>
        <dbReference type="Proteomes" id="UP000233551"/>
    </source>
</evidence>
<proteinExistence type="predicted"/>
<dbReference type="AlphaFoldDB" id="A0A2I0JNU9"/>
<keyword evidence="2" id="KW-1185">Reference proteome</keyword>
<reference evidence="1 2" key="1">
    <citation type="submission" date="2017-11" db="EMBL/GenBank/DDBJ databases">
        <title>De-novo sequencing of pomegranate (Punica granatum L.) genome.</title>
        <authorList>
            <person name="Akparov Z."/>
            <person name="Amiraslanov A."/>
            <person name="Hajiyeva S."/>
            <person name="Abbasov M."/>
            <person name="Kaur K."/>
            <person name="Hamwieh A."/>
            <person name="Solovyev V."/>
            <person name="Salamov A."/>
            <person name="Braich B."/>
            <person name="Kosarev P."/>
            <person name="Mahmoud A."/>
            <person name="Hajiyev E."/>
            <person name="Babayeva S."/>
            <person name="Izzatullayeva V."/>
            <person name="Mammadov A."/>
            <person name="Mammadov A."/>
            <person name="Sharifova S."/>
            <person name="Ojaghi J."/>
            <person name="Eynullazada K."/>
            <person name="Bayramov B."/>
            <person name="Abdulazimova A."/>
            <person name="Shahmuradov I."/>
        </authorList>
    </citation>
    <scope>NUCLEOTIDE SEQUENCE [LARGE SCALE GENOMIC DNA]</scope>
    <source>
        <strain evidence="2">cv. AG2017</strain>
        <tissue evidence="1">Leaf</tissue>
    </source>
</reference>
<protein>
    <submittedName>
        <fullName evidence="1">Uncharacterized protein</fullName>
    </submittedName>
</protein>
<dbReference type="Proteomes" id="UP000233551">
    <property type="component" value="Unassembled WGS sequence"/>
</dbReference>
<comment type="caution">
    <text evidence="1">The sequence shown here is derived from an EMBL/GenBank/DDBJ whole genome shotgun (WGS) entry which is preliminary data.</text>
</comment>
<accession>A0A2I0JNU9</accession>
<gene>
    <name evidence="1" type="ORF">CRG98_021640</name>
</gene>
<name>A0A2I0JNU9_PUNGR</name>
<organism evidence="1 2">
    <name type="scientific">Punica granatum</name>
    <name type="common">Pomegranate</name>
    <dbReference type="NCBI Taxonomy" id="22663"/>
    <lineage>
        <taxon>Eukaryota</taxon>
        <taxon>Viridiplantae</taxon>
        <taxon>Streptophyta</taxon>
        <taxon>Embryophyta</taxon>
        <taxon>Tracheophyta</taxon>
        <taxon>Spermatophyta</taxon>
        <taxon>Magnoliopsida</taxon>
        <taxon>eudicotyledons</taxon>
        <taxon>Gunneridae</taxon>
        <taxon>Pentapetalae</taxon>
        <taxon>rosids</taxon>
        <taxon>malvids</taxon>
        <taxon>Myrtales</taxon>
        <taxon>Lythraceae</taxon>
        <taxon>Punica</taxon>
    </lineage>
</organism>